<evidence type="ECO:0000256" key="2">
    <source>
        <dbReference type="ARBA" id="ARBA00007688"/>
    </source>
</evidence>
<dbReference type="SUPFAM" id="SSF47113">
    <property type="entry name" value="Histone-fold"/>
    <property type="match status" value="1"/>
</dbReference>
<dbReference type="Pfam" id="PF02969">
    <property type="entry name" value="TAF"/>
    <property type="match status" value="1"/>
</dbReference>
<dbReference type="InterPro" id="IPR009072">
    <property type="entry name" value="Histone-fold"/>
</dbReference>
<feature type="region of interest" description="Disordered" evidence="6">
    <location>
        <begin position="299"/>
        <end position="325"/>
    </location>
</feature>
<gene>
    <name evidence="8" type="ORF">M0813_29103</name>
</gene>
<comment type="subcellular location">
    <subcellularLocation>
        <location evidence="1">Nucleus</location>
    </subcellularLocation>
</comment>
<evidence type="ECO:0000256" key="1">
    <source>
        <dbReference type="ARBA" id="ARBA00004123"/>
    </source>
</evidence>
<dbReference type="PANTHER" id="PTHR10221:SF9">
    <property type="entry name" value="TRANSCRIPTION INITIATION FACTOR TFIID SUBUNIT 6"/>
    <property type="match status" value="1"/>
</dbReference>
<dbReference type="SUPFAM" id="SSF48371">
    <property type="entry name" value="ARM repeat"/>
    <property type="match status" value="1"/>
</dbReference>
<dbReference type="Gene3D" id="1.10.20.10">
    <property type="entry name" value="Histone, subunit A"/>
    <property type="match status" value="1"/>
</dbReference>
<feature type="region of interest" description="Disordered" evidence="6">
    <location>
        <begin position="77"/>
        <end position="112"/>
    </location>
</feature>
<dbReference type="InterPro" id="IPR037796">
    <property type="entry name" value="TAF6"/>
</dbReference>
<evidence type="ECO:0000256" key="6">
    <source>
        <dbReference type="SAM" id="MobiDB-lite"/>
    </source>
</evidence>
<reference evidence="8" key="1">
    <citation type="submission" date="2022-08" db="EMBL/GenBank/DDBJ databases">
        <title>Novel sulfate-reducing endosymbionts in the free-living metamonad Anaeramoeba.</title>
        <authorList>
            <person name="Jerlstrom-Hultqvist J."/>
            <person name="Cepicka I."/>
            <person name="Gallot-Lavallee L."/>
            <person name="Salas-Leiva D."/>
            <person name="Curtis B.A."/>
            <person name="Zahonova K."/>
            <person name="Pipaliya S."/>
            <person name="Dacks J."/>
            <person name="Roger A.J."/>
        </authorList>
    </citation>
    <scope>NUCLEOTIDE SEQUENCE</scope>
    <source>
        <strain evidence="8">Schooner1</strain>
    </source>
</reference>
<dbReference type="EMBL" id="JAOAOG010000269">
    <property type="protein sequence ID" value="KAJ6234513.1"/>
    <property type="molecule type" value="Genomic_DNA"/>
</dbReference>
<feature type="compositionally biased region" description="Low complexity" evidence="6">
    <location>
        <begin position="84"/>
        <end position="112"/>
    </location>
</feature>
<protein>
    <submittedName>
        <fullName evidence="8">Transcription initiation factor tfiid subunit 6</fullName>
    </submittedName>
</protein>
<feature type="region of interest" description="Disordered" evidence="6">
    <location>
        <begin position="578"/>
        <end position="598"/>
    </location>
</feature>
<dbReference type="InterPro" id="IPR016024">
    <property type="entry name" value="ARM-type_fold"/>
</dbReference>
<accession>A0ABQ8XRW5</accession>
<dbReference type="CDD" id="cd22931">
    <property type="entry name" value="HFD_TAF6"/>
    <property type="match status" value="1"/>
</dbReference>
<dbReference type="Proteomes" id="UP001150062">
    <property type="component" value="Unassembled WGS sequence"/>
</dbReference>
<evidence type="ECO:0000256" key="4">
    <source>
        <dbReference type="ARBA" id="ARBA00023163"/>
    </source>
</evidence>
<feature type="compositionally biased region" description="Low complexity" evidence="6">
    <location>
        <begin position="219"/>
        <end position="230"/>
    </location>
</feature>
<keyword evidence="9" id="KW-1185">Reference proteome</keyword>
<comment type="similarity">
    <text evidence="2">Belongs to the TAF6 family.</text>
</comment>
<evidence type="ECO:0000256" key="5">
    <source>
        <dbReference type="ARBA" id="ARBA00023242"/>
    </source>
</evidence>
<dbReference type="InterPro" id="IPR011442">
    <property type="entry name" value="TAF6_C"/>
</dbReference>
<dbReference type="Pfam" id="PF07571">
    <property type="entry name" value="TAF6_C"/>
    <property type="match status" value="1"/>
</dbReference>
<sequence length="635" mass="73254">MICREKKLPPLPNTISIYLLRDIEFRLRDLILDSLKFMQHSKREKLTVGDINAALKIHNQSPLNGYDKTLKINNTQSQSKGLVQNTTINPNTNPNINPNLNPNQTLQTQTPNEKPKQIFLDDPIIDLDGHLNTLKISVYPIMPTMTAHWIAVDGIDPPKPLNIIVEKEPISQSKSITENIEQDEMNNLQYDMSFGLDPLENTEDLSPTTIETTNSLSPTTNLTNNNLLNTKNENIEKKNVVEEKTKEILKGIYAIPSGNWKKQKVDQIILRVSSEDLEQNNTVSKSTGETINTFLETENNNNMNMNGQNQSNQQQQQQQQQQEQQQNKLPQLVKNVLSRELQNYYEKVISVLMNNKENEKKQKNYIYCLLEEDTGIQKLFPYFLQFIQEKIRENFNNLKTLFSLIKMLEKLIHNESINIEFYIHKIIPIVLTCLLSSEISLTDLKKNLKLRNIASRILTFIFQKINSFPSLQPKITNVLINSLIDEEKDLITLYGAILGLTNLGLNVIKVILVPNVYFTYQRIKSVLQENYEKKNNKKNLEKKIAQNCKEILLQAISSVILDQTSKIHFQANSIKPTNTKPLGETSLPQEREEDKTNYSSNQEIYVDVLELYEMFGDSLDCFIYSEQYHFTQALF</sequence>
<keyword evidence="4" id="KW-0804">Transcription</keyword>
<keyword evidence="3" id="KW-0805">Transcription regulation</keyword>
<name>A0ABQ8XRW5_9EUKA</name>
<keyword evidence="5" id="KW-0539">Nucleus</keyword>
<proteinExistence type="inferred from homology"/>
<feature type="region of interest" description="Disordered" evidence="6">
    <location>
        <begin position="210"/>
        <end position="230"/>
    </location>
</feature>
<comment type="caution">
    <text evidence="8">The sequence shown here is derived from an EMBL/GenBank/DDBJ whole genome shotgun (WGS) entry which is preliminary data.</text>
</comment>
<evidence type="ECO:0000256" key="3">
    <source>
        <dbReference type="ARBA" id="ARBA00023015"/>
    </source>
</evidence>
<dbReference type="CDD" id="cd08050">
    <property type="entry name" value="TAF6C"/>
    <property type="match status" value="1"/>
</dbReference>
<dbReference type="InterPro" id="IPR046344">
    <property type="entry name" value="TAF6_C_sf"/>
</dbReference>
<organism evidence="8 9">
    <name type="scientific">Anaeramoeba flamelloides</name>
    <dbReference type="NCBI Taxonomy" id="1746091"/>
    <lineage>
        <taxon>Eukaryota</taxon>
        <taxon>Metamonada</taxon>
        <taxon>Anaeramoebidae</taxon>
        <taxon>Anaeramoeba</taxon>
    </lineage>
</organism>
<dbReference type="InterPro" id="IPR004823">
    <property type="entry name" value="TAF_TATA-bd_Histone-like_dom"/>
</dbReference>
<evidence type="ECO:0000313" key="9">
    <source>
        <dbReference type="Proteomes" id="UP001150062"/>
    </source>
</evidence>
<evidence type="ECO:0000259" key="7">
    <source>
        <dbReference type="SMART" id="SM00803"/>
    </source>
</evidence>
<feature type="domain" description="TATA box binding protein associated factor (TAF) histone-like fold" evidence="7">
    <location>
        <begin position="6"/>
        <end position="56"/>
    </location>
</feature>
<dbReference type="Gene3D" id="1.25.40.770">
    <property type="entry name" value="TAF6, C-terminal HEAT repeat domain"/>
    <property type="match status" value="1"/>
</dbReference>
<dbReference type="SMART" id="SM00803">
    <property type="entry name" value="TAF"/>
    <property type="match status" value="1"/>
</dbReference>
<evidence type="ECO:0000313" key="8">
    <source>
        <dbReference type="EMBL" id="KAJ6234513.1"/>
    </source>
</evidence>
<dbReference type="PANTHER" id="PTHR10221">
    <property type="entry name" value="TRANSCRIPTION INITIATION FACTOR TFIID SUBUNIT 6"/>
    <property type="match status" value="1"/>
</dbReference>